<evidence type="ECO:0000313" key="5">
    <source>
        <dbReference type="EMBL" id="PIS28751.1"/>
    </source>
</evidence>
<feature type="domain" description="4Fe-4S ferredoxin-type" evidence="4">
    <location>
        <begin position="58"/>
        <end position="87"/>
    </location>
</feature>
<feature type="domain" description="4Fe-4S ferredoxin-type" evidence="4">
    <location>
        <begin position="88"/>
        <end position="116"/>
    </location>
</feature>
<protein>
    <submittedName>
        <fullName evidence="5">(4Fe-4S)-binding protein</fullName>
    </submittedName>
</protein>
<dbReference type="SUPFAM" id="SSF54862">
    <property type="entry name" value="4Fe-4S ferredoxins"/>
    <property type="match status" value="1"/>
</dbReference>
<keyword evidence="2" id="KW-0408">Iron</keyword>
<gene>
    <name evidence="5" type="ORF">COT42_07060</name>
</gene>
<accession>A0A2H0XV72</accession>
<dbReference type="Proteomes" id="UP000231343">
    <property type="component" value="Unassembled WGS sequence"/>
</dbReference>
<keyword evidence="1" id="KW-0479">Metal-binding</keyword>
<dbReference type="PANTHER" id="PTHR43063:SF1">
    <property type="entry name" value="4FE-4S CLUSTER CONTAINING PARA FAMILY ATPASE PROTEIN"/>
    <property type="match status" value="1"/>
</dbReference>
<dbReference type="PANTHER" id="PTHR43063">
    <property type="entry name" value="4FE-4S CLUSTER CONTAINING PARA FAMILY ATPASE PROTEIN"/>
    <property type="match status" value="1"/>
</dbReference>
<comment type="caution">
    <text evidence="5">The sequence shown here is derived from an EMBL/GenBank/DDBJ whole genome shotgun (WGS) entry which is preliminary data.</text>
</comment>
<dbReference type="Pfam" id="PF00037">
    <property type="entry name" value="Fer4"/>
    <property type="match status" value="2"/>
</dbReference>
<dbReference type="GO" id="GO:0051536">
    <property type="term" value="F:iron-sulfur cluster binding"/>
    <property type="evidence" value="ECO:0007669"/>
    <property type="project" value="UniProtKB-KW"/>
</dbReference>
<dbReference type="Gene3D" id="3.40.50.300">
    <property type="entry name" value="P-loop containing nucleotide triphosphate hydrolases"/>
    <property type="match status" value="1"/>
</dbReference>
<sequence length="284" mass="30642">MIIAVASGKGGTGKTLVSTSLALSLAKNVQILDCDVEEPNASLFIKPEQEKIAKAFVLVPEVDEKKCDYCGHCAKVCEYNAMVVAKNKVLIFPQLCHSCGACSVLCPRQAIVEKKREIGRIKTGVKGGLFFVEGRLNVGETMSPPLIRQVKELIELSCTVILDSPPGTACPVIAALKGSDFCLLVTEPTPFGLNDLILAVETVRKLGIPFGVIINRSDLGNDEVEKYCAAENIPVLMTIPFKKEIAEAYSKGVSIVEAFPEYAQKFKDAAQKINLIVAGEGKKR</sequence>
<dbReference type="InterPro" id="IPR017896">
    <property type="entry name" value="4Fe4S_Fe-S-bd"/>
</dbReference>
<dbReference type="Gene3D" id="3.30.70.20">
    <property type="match status" value="1"/>
</dbReference>
<dbReference type="Pfam" id="PF01656">
    <property type="entry name" value="CbiA"/>
    <property type="match status" value="1"/>
</dbReference>
<organism evidence="5 6">
    <name type="scientific">Candidatus Saganbacteria bacterium CG08_land_8_20_14_0_20_45_16</name>
    <dbReference type="NCBI Taxonomy" id="2014293"/>
    <lineage>
        <taxon>Bacteria</taxon>
        <taxon>Bacillati</taxon>
        <taxon>Saganbacteria</taxon>
    </lineage>
</organism>
<dbReference type="InterPro" id="IPR002586">
    <property type="entry name" value="CobQ/CobB/MinD/ParA_Nub-bd_dom"/>
</dbReference>
<dbReference type="EMBL" id="PEYM01000117">
    <property type="protein sequence ID" value="PIS28751.1"/>
    <property type="molecule type" value="Genomic_DNA"/>
</dbReference>
<evidence type="ECO:0000256" key="3">
    <source>
        <dbReference type="ARBA" id="ARBA00023014"/>
    </source>
</evidence>
<evidence type="ECO:0000313" key="6">
    <source>
        <dbReference type="Proteomes" id="UP000231343"/>
    </source>
</evidence>
<dbReference type="GO" id="GO:0046872">
    <property type="term" value="F:metal ion binding"/>
    <property type="evidence" value="ECO:0007669"/>
    <property type="project" value="UniProtKB-KW"/>
</dbReference>
<dbReference type="InterPro" id="IPR027417">
    <property type="entry name" value="P-loop_NTPase"/>
</dbReference>
<evidence type="ECO:0000256" key="2">
    <source>
        <dbReference type="ARBA" id="ARBA00023004"/>
    </source>
</evidence>
<keyword evidence="3" id="KW-0411">Iron-sulfur</keyword>
<name>A0A2H0XV72_UNCSA</name>
<dbReference type="CDD" id="cd03110">
    <property type="entry name" value="SIMIBI_bact_arch"/>
    <property type="match status" value="1"/>
</dbReference>
<evidence type="ECO:0000256" key="1">
    <source>
        <dbReference type="ARBA" id="ARBA00022723"/>
    </source>
</evidence>
<dbReference type="InterPro" id="IPR017900">
    <property type="entry name" value="4Fe4S_Fe_S_CS"/>
</dbReference>
<dbReference type="PROSITE" id="PS00198">
    <property type="entry name" value="4FE4S_FER_1"/>
    <property type="match status" value="2"/>
</dbReference>
<evidence type="ECO:0000259" key="4">
    <source>
        <dbReference type="PROSITE" id="PS51379"/>
    </source>
</evidence>
<dbReference type="SUPFAM" id="SSF52540">
    <property type="entry name" value="P-loop containing nucleoside triphosphate hydrolases"/>
    <property type="match status" value="1"/>
</dbReference>
<proteinExistence type="predicted"/>
<dbReference type="PROSITE" id="PS51379">
    <property type="entry name" value="4FE4S_FER_2"/>
    <property type="match status" value="2"/>
</dbReference>
<dbReference type="AlphaFoldDB" id="A0A2H0XV72"/>
<reference evidence="5 6" key="1">
    <citation type="submission" date="2017-09" db="EMBL/GenBank/DDBJ databases">
        <title>Depth-based differentiation of microbial function through sediment-hosted aquifers and enrichment of novel symbionts in the deep terrestrial subsurface.</title>
        <authorList>
            <person name="Probst A.J."/>
            <person name="Ladd B."/>
            <person name="Jarett J.K."/>
            <person name="Geller-Mcgrath D.E."/>
            <person name="Sieber C.M."/>
            <person name="Emerson J.B."/>
            <person name="Anantharaman K."/>
            <person name="Thomas B.C."/>
            <person name="Malmstrom R."/>
            <person name="Stieglmeier M."/>
            <person name="Klingl A."/>
            <person name="Woyke T."/>
            <person name="Ryan C.M."/>
            <person name="Banfield J.F."/>
        </authorList>
    </citation>
    <scope>NUCLEOTIDE SEQUENCE [LARGE SCALE GENOMIC DNA]</scope>
    <source>
        <strain evidence="5">CG08_land_8_20_14_0_20_45_16</strain>
    </source>
</reference>